<dbReference type="Gene3D" id="1.25.40.10">
    <property type="entry name" value="Tetratricopeptide repeat domain"/>
    <property type="match status" value="2"/>
</dbReference>
<evidence type="ECO:0000259" key="2">
    <source>
        <dbReference type="PROSITE" id="PS50943"/>
    </source>
</evidence>
<dbReference type="EMBL" id="VBAK01000164">
    <property type="protein sequence ID" value="TMI87243.1"/>
    <property type="molecule type" value="Genomic_DNA"/>
</dbReference>
<dbReference type="SMART" id="SM00530">
    <property type="entry name" value="HTH_XRE"/>
    <property type="match status" value="1"/>
</dbReference>
<proteinExistence type="predicted"/>
<name>A0A537JUN6_9BACT</name>
<dbReference type="Gene3D" id="1.10.260.40">
    <property type="entry name" value="lambda repressor-like DNA-binding domains"/>
    <property type="match status" value="1"/>
</dbReference>
<comment type="caution">
    <text evidence="3">The sequence shown here is derived from an EMBL/GenBank/DDBJ whole genome shotgun (WGS) entry which is preliminary data.</text>
</comment>
<keyword evidence="1" id="KW-0802">TPR repeat</keyword>
<dbReference type="PANTHER" id="PTHR10098:SF108">
    <property type="entry name" value="TETRATRICOPEPTIDE REPEAT PROTEIN 28"/>
    <property type="match status" value="1"/>
</dbReference>
<feature type="domain" description="HTH cro/C1-type" evidence="2">
    <location>
        <begin position="8"/>
        <end position="61"/>
    </location>
</feature>
<evidence type="ECO:0000313" key="4">
    <source>
        <dbReference type="Proteomes" id="UP000318509"/>
    </source>
</evidence>
<reference evidence="3 4" key="1">
    <citation type="journal article" date="2019" name="Nat. Microbiol.">
        <title>Mediterranean grassland soil C-N compound turnover is dependent on rainfall and depth, and is mediated by genomically divergent microorganisms.</title>
        <authorList>
            <person name="Diamond S."/>
            <person name="Andeer P.F."/>
            <person name="Li Z."/>
            <person name="Crits-Christoph A."/>
            <person name="Burstein D."/>
            <person name="Anantharaman K."/>
            <person name="Lane K.R."/>
            <person name="Thomas B.C."/>
            <person name="Pan C."/>
            <person name="Northen T.R."/>
            <person name="Banfield J.F."/>
        </authorList>
    </citation>
    <scope>NUCLEOTIDE SEQUENCE [LARGE SCALE GENOMIC DNA]</scope>
    <source>
        <strain evidence="3">NP_3</strain>
    </source>
</reference>
<dbReference type="SUPFAM" id="SSF47413">
    <property type="entry name" value="lambda repressor-like DNA-binding domains"/>
    <property type="match status" value="1"/>
</dbReference>
<organism evidence="3 4">
    <name type="scientific">Candidatus Segetimicrobium genomatis</name>
    <dbReference type="NCBI Taxonomy" id="2569760"/>
    <lineage>
        <taxon>Bacteria</taxon>
        <taxon>Bacillati</taxon>
        <taxon>Candidatus Sysuimicrobiota</taxon>
        <taxon>Candidatus Sysuimicrobiia</taxon>
        <taxon>Candidatus Sysuimicrobiales</taxon>
        <taxon>Candidatus Segetimicrobiaceae</taxon>
        <taxon>Candidatus Segetimicrobium</taxon>
    </lineage>
</organism>
<dbReference type="InterPro" id="IPR010982">
    <property type="entry name" value="Lambda_DNA-bd_dom_sf"/>
</dbReference>
<evidence type="ECO:0000256" key="1">
    <source>
        <dbReference type="PROSITE-ProRule" id="PRU00339"/>
    </source>
</evidence>
<dbReference type="SUPFAM" id="SSF48452">
    <property type="entry name" value="TPR-like"/>
    <property type="match status" value="3"/>
</dbReference>
<accession>A0A537JUN6</accession>
<dbReference type="PROSITE" id="PS50005">
    <property type="entry name" value="TPR"/>
    <property type="match status" value="2"/>
</dbReference>
<dbReference type="PROSITE" id="PS50943">
    <property type="entry name" value="HTH_CROC1"/>
    <property type="match status" value="1"/>
</dbReference>
<dbReference type="InterPro" id="IPR019734">
    <property type="entry name" value="TPR_rpt"/>
</dbReference>
<dbReference type="InterPro" id="IPR001387">
    <property type="entry name" value="Cro/C1-type_HTH"/>
</dbReference>
<feature type="repeat" description="TPR" evidence="1">
    <location>
        <begin position="195"/>
        <end position="228"/>
    </location>
</feature>
<dbReference type="SMART" id="SM00028">
    <property type="entry name" value="TPR"/>
    <property type="match status" value="9"/>
</dbReference>
<dbReference type="Pfam" id="PF13424">
    <property type="entry name" value="TPR_12"/>
    <property type="match status" value="2"/>
</dbReference>
<dbReference type="CDD" id="cd00093">
    <property type="entry name" value="HTH_XRE"/>
    <property type="match status" value="1"/>
</dbReference>
<dbReference type="PANTHER" id="PTHR10098">
    <property type="entry name" value="RAPSYN-RELATED"/>
    <property type="match status" value="1"/>
</dbReference>
<sequence length="431" mass="47726">MASLGKLIRARRKELRLTQQQLAGKEITKGFISLIESDRGTPSVDTLVLLAERLHKPVSYFLERGNPLSLKAAQATLSVGWVAVKQGKYTEAAESFQEALTLATRRHDQAIEAEGHIGLAFALASLRQFDLARRHVDRGTRLAEAARAEQHLVRASHVLGVIAYYERNFREARRHFLDGFRRFQEVDHPDKGLGGILLYNLGNTYMELGDHAEAARWYQQALTSLEPTGDLHRLGLVYLQLGVTNRERGDYDTALSNLAQAENLFGVLQATRLRGWAHTSIGITLLARGEVDQAITHLEESLRVGERTGDDAGRERSLTELGRALTAKRAFPEAEQALAEAERLAGKFQDVTESARIQLARARLRAAMGQVADAVRCYKLAIAAFESLGMRADVGRACDALGELLLQHRRPSAAAPYLARALQELRANQTP</sequence>
<protein>
    <submittedName>
        <fullName evidence="3">Tetratricopeptide repeat protein</fullName>
    </submittedName>
</protein>
<dbReference type="Pfam" id="PF01381">
    <property type="entry name" value="HTH_3"/>
    <property type="match status" value="1"/>
</dbReference>
<evidence type="ECO:0000313" key="3">
    <source>
        <dbReference type="EMBL" id="TMI87243.1"/>
    </source>
</evidence>
<dbReference type="GO" id="GO:0003677">
    <property type="term" value="F:DNA binding"/>
    <property type="evidence" value="ECO:0007669"/>
    <property type="project" value="InterPro"/>
</dbReference>
<dbReference type="Proteomes" id="UP000318509">
    <property type="component" value="Unassembled WGS sequence"/>
</dbReference>
<dbReference type="Pfam" id="PF13432">
    <property type="entry name" value="TPR_16"/>
    <property type="match status" value="1"/>
</dbReference>
<dbReference type="InterPro" id="IPR011990">
    <property type="entry name" value="TPR-like_helical_dom_sf"/>
</dbReference>
<feature type="repeat" description="TPR" evidence="1">
    <location>
        <begin position="73"/>
        <end position="106"/>
    </location>
</feature>
<dbReference type="AlphaFoldDB" id="A0A537JUN6"/>
<gene>
    <name evidence="3" type="ORF">E6H00_16175</name>
</gene>